<dbReference type="InterPro" id="IPR013325">
    <property type="entry name" value="RNA_pol_sigma_r2"/>
</dbReference>
<evidence type="ECO:0000313" key="10">
    <source>
        <dbReference type="Proteomes" id="UP000548304"/>
    </source>
</evidence>
<evidence type="ECO:0000256" key="1">
    <source>
        <dbReference type="ARBA" id="ARBA00010641"/>
    </source>
</evidence>
<evidence type="ECO:0000259" key="7">
    <source>
        <dbReference type="Pfam" id="PF04542"/>
    </source>
</evidence>
<dbReference type="GO" id="GO:0003677">
    <property type="term" value="F:DNA binding"/>
    <property type="evidence" value="ECO:0007669"/>
    <property type="project" value="UniProtKB-KW"/>
</dbReference>
<feature type="domain" description="RNA polymerase sigma-70 region 2" evidence="7">
    <location>
        <begin position="34"/>
        <end position="101"/>
    </location>
</feature>
<dbReference type="Gene3D" id="1.10.10.1320">
    <property type="entry name" value="Anti-sigma factor, zinc-finger domain"/>
    <property type="match status" value="1"/>
</dbReference>
<sequence>MGTAPGAFEDFEDAGDNELIEAVRGGSGEAYGVLYQRHVAAAHNMARQVTGTSTEADDLVSEAFAKVLTGLRSGQGPNTAFRAYLLTTIRRTAYDRVRKDRKLHYSDDISAEENADLRVPFTDTAVAGLERSLATQAFHRIPERWQTVLWHLEVEGQSPAEVAPLLGLTPNGVSALAYRAREGLRQAYLQVHLASLESSGQDLDRCRTTVERLGAWTRRGLSKRETAQVDTHLDSCDRCNALAEELSDVNGGLRLVVAPFLLGAGAAGYLAGKSGGTAAAAGAGAASGAAGVASAASSLPRQLAGTAASTVALVVAVAVGLAASGQQSTPSAAQPPPEKTTPAPPEPSEPDPRRPDPPPPAPSPTEPPPEPREPDRSPPPPPGEADLVASGPGEPIRLVAGGDPATLPIELRNSGTAASAPVTAEFSLPEGIEATLAGSAPAEDAGSEPASTGPAWVTTGSTIAAERQEPRFDCTRTGTTLTCTTNRGLRPGETLEPNFSLRAGDGARNGEIGVDITTAGGMSLSLADVRVRVTPGDDPGVRITARSWSGLPWLASRVHASVRNTGDTTGAARLTFELPEGIRPIGIPEGCERAESRVRCTEKLRPGETTDFAVWLHDSRWFSLRTPVPENSPSEPAVEWTEPTRISVTATLDLARDSELVTLTSWCSRLPDHWETPRSWSETEEGPAPETRRQNEDRPREAPEPSPAPESTPERTPESGSDSAGEHRRTPEPSGESSRESTEPRPGDEADTEHRERHGNPPRNTPTREPRNDAPPHGPESGDAEDGPGGTDPLSRWLRENRLTETLG</sequence>
<keyword evidence="2" id="KW-0805">Transcription regulation</keyword>
<keyword evidence="4" id="KW-0238">DNA-binding</keyword>
<dbReference type="InterPro" id="IPR013324">
    <property type="entry name" value="RNA_pol_sigma_r3/r4-like"/>
</dbReference>
<dbReference type="InterPro" id="IPR039425">
    <property type="entry name" value="RNA_pol_sigma-70-like"/>
</dbReference>
<dbReference type="InterPro" id="IPR014284">
    <property type="entry name" value="RNA_pol_sigma-70_dom"/>
</dbReference>
<dbReference type="AlphaFoldDB" id="A0A852Z0R3"/>
<comment type="caution">
    <text evidence="9">The sequence shown here is derived from an EMBL/GenBank/DDBJ whole genome shotgun (WGS) entry which is preliminary data.</text>
</comment>
<feature type="compositionally biased region" description="Basic and acidic residues" evidence="6">
    <location>
        <begin position="724"/>
        <end position="759"/>
    </location>
</feature>
<dbReference type="Gene3D" id="1.10.1740.10">
    <property type="match status" value="1"/>
</dbReference>
<proteinExistence type="inferred from homology"/>
<name>A0A852Z0R3_9ACTN</name>
<evidence type="ECO:0000256" key="2">
    <source>
        <dbReference type="ARBA" id="ARBA00023015"/>
    </source>
</evidence>
<dbReference type="NCBIfam" id="TIGR02937">
    <property type="entry name" value="sigma70-ECF"/>
    <property type="match status" value="1"/>
</dbReference>
<protein>
    <submittedName>
        <fullName evidence="9">RNA polymerase sigma factor (Sigma-70 family)</fullName>
    </submittedName>
</protein>
<feature type="compositionally biased region" description="Pro residues" evidence="6">
    <location>
        <begin position="333"/>
        <end position="347"/>
    </location>
</feature>
<dbReference type="SUPFAM" id="SSF88659">
    <property type="entry name" value="Sigma3 and sigma4 domains of RNA polymerase sigma factors"/>
    <property type="match status" value="1"/>
</dbReference>
<feature type="region of interest" description="Disordered" evidence="6">
    <location>
        <begin position="326"/>
        <end position="402"/>
    </location>
</feature>
<comment type="similarity">
    <text evidence="1">Belongs to the sigma-70 factor family. ECF subfamily.</text>
</comment>
<dbReference type="Gene3D" id="1.10.10.10">
    <property type="entry name" value="Winged helix-like DNA-binding domain superfamily/Winged helix DNA-binding domain"/>
    <property type="match status" value="1"/>
</dbReference>
<dbReference type="GO" id="GO:0016987">
    <property type="term" value="F:sigma factor activity"/>
    <property type="evidence" value="ECO:0007669"/>
    <property type="project" value="UniProtKB-KW"/>
</dbReference>
<dbReference type="PANTHER" id="PTHR43133">
    <property type="entry name" value="RNA POLYMERASE ECF-TYPE SIGMA FACTO"/>
    <property type="match status" value="1"/>
</dbReference>
<dbReference type="GO" id="GO:0006352">
    <property type="term" value="P:DNA-templated transcription initiation"/>
    <property type="evidence" value="ECO:0007669"/>
    <property type="project" value="InterPro"/>
</dbReference>
<reference evidence="9 10" key="1">
    <citation type="submission" date="2020-07" db="EMBL/GenBank/DDBJ databases">
        <title>Genomic Encyclopedia of Type Strains, Phase III (KMG-III): the genomes of soil and plant-associated and newly described type strains.</title>
        <authorList>
            <person name="Whitman W."/>
        </authorList>
    </citation>
    <scope>NUCLEOTIDE SEQUENCE [LARGE SCALE GENOMIC DNA]</scope>
    <source>
        <strain evidence="9 10">CECT 8576</strain>
    </source>
</reference>
<dbReference type="InterPro" id="IPR036388">
    <property type="entry name" value="WH-like_DNA-bd_sf"/>
</dbReference>
<keyword evidence="5" id="KW-0804">Transcription</keyword>
<organism evidence="9 10">
    <name type="scientific">Actinopolyspora biskrensis</name>
    <dbReference type="NCBI Taxonomy" id="1470178"/>
    <lineage>
        <taxon>Bacteria</taxon>
        <taxon>Bacillati</taxon>
        <taxon>Actinomycetota</taxon>
        <taxon>Actinomycetes</taxon>
        <taxon>Actinopolysporales</taxon>
        <taxon>Actinopolysporaceae</taxon>
        <taxon>Actinopolyspora</taxon>
    </lineage>
</organism>
<dbReference type="InterPro" id="IPR007627">
    <property type="entry name" value="RNA_pol_sigma70_r2"/>
</dbReference>
<feature type="domain" description="Putative zinc-finger" evidence="8">
    <location>
        <begin position="206"/>
        <end position="239"/>
    </location>
</feature>
<evidence type="ECO:0000313" key="9">
    <source>
        <dbReference type="EMBL" id="NYH79369.1"/>
    </source>
</evidence>
<dbReference type="Pfam" id="PF13490">
    <property type="entry name" value="zf-HC2"/>
    <property type="match status" value="1"/>
</dbReference>
<keyword evidence="10" id="KW-1185">Reference proteome</keyword>
<accession>A0A852Z0R3</accession>
<dbReference type="PANTHER" id="PTHR43133:SF8">
    <property type="entry name" value="RNA POLYMERASE SIGMA FACTOR HI_1459-RELATED"/>
    <property type="match status" value="1"/>
</dbReference>
<dbReference type="InterPro" id="IPR041916">
    <property type="entry name" value="Anti_sigma_zinc_sf"/>
</dbReference>
<dbReference type="InterPro" id="IPR027383">
    <property type="entry name" value="Znf_put"/>
</dbReference>
<feature type="compositionally biased region" description="Pro residues" evidence="6">
    <location>
        <begin position="357"/>
        <end position="368"/>
    </location>
</feature>
<evidence type="ECO:0000256" key="4">
    <source>
        <dbReference type="ARBA" id="ARBA00023125"/>
    </source>
</evidence>
<keyword evidence="3" id="KW-0731">Sigma factor</keyword>
<gene>
    <name evidence="9" type="ORF">FHR84_002703</name>
</gene>
<dbReference type="SUPFAM" id="SSF88946">
    <property type="entry name" value="Sigma2 domain of RNA polymerase sigma factors"/>
    <property type="match status" value="1"/>
</dbReference>
<evidence type="ECO:0000256" key="6">
    <source>
        <dbReference type="SAM" id="MobiDB-lite"/>
    </source>
</evidence>
<evidence type="ECO:0000259" key="8">
    <source>
        <dbReference type="Pfam" id="PF13490"/>
    </source>
</evidence>
<feature type="region of interest" description="Disordered" evidence="6">
    <location>
        <begin position="672"/>
        <end position="808"/>
    </location>
</feature>
<dbReference type="Pfam" id="PF04542">
    <property type="entry name" value="Sigma70_r2"/>
    <property type="match status" value="1"/>
</dbReference>
<evidence type="ECO:0000256" key="5">
    <source>
        <dbReference type="ARBA" id="ARBA00023163"/>
    </source>
</evidence>
<dbReference type="EMBL" id="JACBYW010000004">
    <property type="protein sequence ID" value="NYH79369.1"/>
    <property type="molecule type" value="Genomic_DNA"/>
</dbReference>
<feature type="compositionally biased region" description="Basic and acidic residues" evidence="6">
    <location>
        <begin position="690"/>
        <end position="703"/>
    </location>
</feature>
<feature type="compositionally biased region" description="Basic and acidic residues" evidence="6">
    <location>
        <begin position="797"/>
        <end position="808"/>
    </location>
</feature>
<evidence type="ECO:0000256" key="3">
    <source>
        <dbReference type="ARBA" id="ARBA00023082"/>
    </source>
</evidence>
<dbReference type="Proteomes" id="UP000548304">
    <property type="component" value="Unassembled WGS sequence"/>
</dbReference>
<dbReference type="RefSeq" id="WP_179535769.1">
    <property type="nucleotide sequence ID" value="NZ_JACBYW010000004.1"/>
</dbReference>